<evidence type="ECO:0000313" key="4">
    <source>
        <dbReference type="Proteomes" id="UP000829196"/>
    </source>
</evidence>
<name>A0A8T3ARP0_DENNO</name>
<dbReference type="OrthoDB" id="6415790at2759"/>
<keyword evidence="4" id="KW-1185">Reference proteome</keyword>
<protein>
    <recommendedName>
        <fullName evidence="2">GYF domain-containing protein</fullName>
    </recommendedName>
</protein>
<dbReference type="EMBL" id="JAGYWB010000015">
    <property type="protein sequence ID" value="KAI0498382.1"/>
    <property type="molecule type" value="Genomic_DNA"/>
</dbReference>
<comment type="caution">
    <text evidence="3">The sequence shown here is derived from an EMBL/GenBank/DDBJ whole genome shotgun (WGS) entry which is preliminary data.</text>
</comment>
<dbReference type="PANTHER" id="PTHR46695:SF5">
    <property type="entry name" value="RNA POLYMERASE-ASSOCIATED PROTEIN RTF1 HOMOLOG"/>
    <property type="match status" value="1"/>
</dbReference>
<gene>
    <name evidence="3" type="ORF">KFK09_021623</name>
</gene>
<feature type="region of interest" description="Disordered" evidence="1">
    <location>
        <begin position="1"/>
        <end position="57"/>
    </location>
</feature>
<dbReference type="PROSITE" id="PS50829">
    <property type="entry name" value="GYF"/>
    <property type="match status" value="1"/>
</dbReference>
<dbReference type="SMART" id="SM00444">
    <property type="entry name" value="GYF"/>
    <property type="match status" value="1"/>
</dbReference>
<reference evidence="3" key="1">
    <citation type="journal article" date="2022" name="Front. Genet.">
        <title>Chromosome-Scale Assembly of the Dendrobium nobile Genome Provides Insights Into the Molecular Mechanism of the Biosynthesis of the Medicinal Active Ingredient of Dendrobium.</title>
        <authorList>
            <person name="Xu Q."/>
            <person name="Niu S.-C."/>
            <person name="Li K.-L."/>
            <person name="Zheng P.-J."/>
            <person name="Zhang X.-J."/>
            <person name="Jia Y."/>
            <person name="Liu Y."/>
            <person name="Niu Y.-X."/>
            <person name="Yu L.-H."/>
            <person name="Chen D.-F."/>
            <person name="Zhang G.-Q."/>
        </authorList>
    </citation>
    <scope>NUCLEOTIDE SEQUENCE</scope>
    <source>
        <tissue evidence="3">Leaf</tissue>
    </source>
</reference>
<sequence length="253" mass="27815">MLQFATVGDELSDDSRRPAPATPLMRTSGIEVRRQRTTRRREIGMESGGNRIGANSHVPAKNVTKLDKAEVQGGIQSLKTSVIAATKQIIFEDKREDVPRTSLGDAANPDSIITEEKHEDADPKSSLMDSTNSDKIIAEEKIEGRDSSALKVNVDTVVIEIDDEGEANGKGPDDVHIIDLDVASENAVVENAGSLEKIWNYLDPSGNVQGPFSIRTLEYWMEEGFFDEDFRIWKHSQSQENAIPLGVALALLQ</sequence>
<dbReference type="Pfam" id="PF02213">
    <property type="entry name" value="GYF"/>
    <property type="match status" value="1"/>
</dbReference>
<dbReference type="InterPro" id="IPR035445">
    <property type="entry name" value="GYF-like_dom_sf"/>
</dbReference>
<dbReference type="Proteomes" id="UP000829196">
    <property type="component" value="Unassembled WGS sequence"/>
</dbReference>
<dbReference type="SUPFAM" id="SSF55277">
    <property type="entry name" value="GYF domain"/>
    <property type="match status" value="1"/>
</dbReference>
<evidence type="ECO:0000313" key="3">
    <source>
        <dbReference type="EMBL" id="KAI0498382.1"/>
    </source>
</evidence>
<dbReference type="Gene3D" id="3.30.1490.40">
    <property type="match status" value="1"/>
</dbReference>
<feature type="region of interest" description="Disordered" evidence="1">
    <location>
        <begin position="100"/>
        <end position="130"/>
    </location>
</feature>
<accession>A0A8T3ARP0</accession>
<feature type="compositionally biased region" description="Basic and acidic residues" evidence="1">
    <location>
        <begin position="114"/>
        <end position="123"/>
    </location>
</feature>
<dbReference type="AlphaFoldDB" id="A0A8T3ARP0"/>
<dbReference type="SMR" id="A0A8T3ARP0"/>
<dbReference type="InterPro" id="IPR003169">
    <property type="entry name" value="GYF"/>
</dbReference>
<organism evidence="3 4">
    <name type="scientific">Dendrobium nobile</name>
    <name type="common">Orchid</name>
    <dbReference type="NCBI Taxonomy" id="94219"/>
    <lineage>
        <taxon>Eukaryota</taxon>
        <taxon>Viridiplantae</taxon>
        <taxon>Streptophyta</taxon>
        <taxon>Embryophyta</taxon>
        <taxon>Tracheophyta</taxon>
        <taxon>Spermatophyta</taxon>
        <taxon>Magnoliopsida</taxon>
        <taxon>Liliopsida</taxon>
        <taxon>Asparagales</taxon>
        <taxon>Orchidaceae</taxon>
        <taxon>Epidendroideae</taxon>
        <taxon>Malaxideae</taxon>
        <taxon>Dendrobiinae</taxon>
        <taxon>Dendrobium</taxon>
    </lineage>
</organism>
<evidence type="ECO:0000259" key="2">
    <source>
        <dbReference type="PROSITE" id="PS50829"/>
    </source>
</evidence>
<evidence type="ECO:0000256" key="1">
    <source>
        <dbReference type="SAM" id="MobiDB-lite"/>
    </source>
</evidence>
<proteinExistence type="predicted"/>
<dbReference type="PANTHER" id="PTHR46695">
    <property type="entry name" value="ZINC FINGER CCCH DOMAIN-CONTAINING PROTEIN 44-RELATED"/>
    <property type="match status" value="1"/>
</dbReference>
<feature type="domain" description="GYF" evidence="2">
    <location>
        <begin position="196"/>
        <end position="246"/>
    </location>
</feature>